<dbReference type="CDD" id="cd00063">
    <property type="entry name" value="FN3"/>
    <property type="match status" value="4"/>
</dbReference>
<dbReference type="FunFam" id="2.60.40.10:FF:000057">
    <property type="entry name" value="neural cell adhesion molecule L1"/>
    <property type="match status" value="1"/>
</dbReference>
<feature type="domain" description="Ig-like" evidence="16">
    <location>
        <begin position="649"/>
        <end position="737"/>
    </location>
</feature>
<evidence type="ECO:0000256" key="13">
    <source>
        <dbReference type="ARBA" id="ARBA00073636"/>
    </source>
</evidence>
<dbReference type="Pfam" id="PF00041">
    <property type="entry name" value="fn3"/>
    <property type="match status" value="3"/>
</dbReference>
<feature type="domain" description="Fibronectin type-III" evidence="17">
    <location>
        <begin position="1145"/>
        <end position="1235"/>
    </location>
</feature>
<keyword evidence="5" id="KW-0732">Signal</keyword>
<feature type="region of interest" description="Disordered" evidence="14">
    <location>
        <begin position="1126"/>
        <end position="1145"/>
    </location>
</feature>
<dbReference type="InterPro" id="IPR036116">
    <property type="entry name" value="FN3_sf"/>
</dbReference>
<feature type="region of interest" description="Disordered" evidence="14">
    <location>
        <begin position="933"/>
        <end position="960"/>
    </location>
</feature>
<protein>
    <recommendedName>
        <fullName evidence="13">Neurofascin</fullName>
    </recommendedName>
</protein>
<dbReference type="CDD" id="cd05875">
    <property type="entry name" value="IgI_hNeurofascin_like"/>
    <property type="match status" value="1"/>
</dbReference>
<dbReference type="Pfam" id="PF13882">
    <property type="entry name" value="Bravo_FIGEY"/>
    <property type="match status" value="1"/>
</dbReference>
<gene>
    <name evidence="18" type="primary">NFASC</name>
</gene>
<keyword evidence="9 15" id="KW-0472">Membrane</keyword>
<dbReference type="FunFam" id="2.60.40.10:FF:000038">
    <property type="entry name" value="Neuronal cell adhesion molecule"/>
    <property type="match status" value="1"/>
</dbReference>
<dbReference type="InterPro" id="IPR013098">
    <property type="entry name" value="Ig_I-set"/>
</dbReference>
<sequence>MVEGHIQNKLVIPLGLQSTSSRVFPWRAVGDQRTETENYHFLQRSPWVGENGKTVLVLQIAPQRAPAGPRGSSLPCSSSVPVPARRAKGGARGRARRVSGTRRLLGDAHGLVSALMRRLAARGAAGDAGEVAPPAADSTDCAPGRSPSPCRLIDLCAIWDAGVFLPAAVAAAWKGAPSGVPRRRLNEAETLSSVQKAQLQRLEAARPRGPGSGDRGPVPRMARQQPPPWVHAAILFSLLSLSTAIEIPMDPSIQNELSQPPTITKQSVKDHIVDPRDNILIECEAKGNPAPSFHWTRNSRFFNIAKDPRVSMRRRSGTLVIDFRSGGRPEEYEGEYQCFARNKFGTALSNRIRLQVSKSPLWPKENLDPVVVQEGAPLTLQCNPPPGLPSPVIFWMSSSMEPITQDKRVSQGHNGDLYFSNVMLQDMQTDYSCNARFHFTHTIQQKNPFNLKVLTTRGVAERTPSFMYPQGTASSQMVLRGMDLLLECIASGVPTPDIAWYKKGGDLPSDKAKLENFNKALRITNVSEEDSGEYFCLASNKMGSIRHTISVRVKAAPYWLDEPKNLILAPGEDGRLVCRANGNPKPTVQWMVNGEPLQSAPPNPNREVAGDTIIFRDTQISSRAVYQCNTSNEHGYLLANAFVSVLDVPPRMLSPRNQLIRVILYNRTRLDCPFFGSPIPTLRWFKNGQGSNLDGGNYHVYENGSLEIKMIRKEDQGIYTCVATNILGKAENQVRLEVKDPTRIYRMPEDQVAQRGTTVQLECRVKHDPSLKLTVSWLKDDEPLYIGNRMKKEEDSLTIFGVAERDQGSYTCVASTELDQDLAKAYLTVLADQATPTNRLAALPKGRPDRPRDLELTDLAERSVRLTWIPGDDNNSPITDYVVQFEEDQFQPGVWHDHSKFPGSVNSAVLQLSPYVNYQFRVIAINEVGSSHPSLPSERYRTSGAPPESNPSDVKGEGTRKNNMEITWTPMNATSAFGPNLRYIVKWRRRETRETWNNVTVWGSRYVVGQTPVYVPYEIRVQAENDFGKGPEPDTVIGYSGEDLPSAPRRFRVRQPNLETINLEWDHPEHPNGILIGYTLKYVAFNGTKVGKQIVENFSPNQTKFTVQRADPVSRYRFSLSARTQVGSGEAVTEESPAPPNEAPDEQSIWNVTVLPNSKWANITWKHNFGPGTDFVVEYIDSNHTKKTVPVKAQAQPIQLTDLYPGMTYTLRVYSRDNEGISSTVITFMTSTAYTNNQADIATQGWFIGLMCAIALLVLILLIVCFIKRSRGGKYPVREKKDVPLGPEDPKEEDGSFDYSDEDNKPLQGSQTSLDGTIKQQESDDSLVDYGEGGEGQFNEDGSFIGQYTVKKDKEETEGNESSEATSPVNAIYSLA</sequence>
<evidence type="ECO:0000259" key="17">
    <source>
        <dbReference type="PROSITE" id="PS50853"/>
    </source>
</evidence>
<evidence type="ECO:0000256" key="6">
    <source>
        <dbReference type="ARBA" id="ARBA00022737"/>
    </source>
</evidence>
<name>A0A8D1NL64_PIG</name>
<dbReference type="Ensembl" id="ENSSSCT00025027786.1">
    <property type="protein sequence ID" value="ENSSSCP00025011775.1"/>
    <property type="gene ID" value="ENSSSCG00025017995.1"/>
</dbReference>
<dbReference type="SUPFAM" id="SSF49265">
    <property type="entry name" value="Fibronectin type III"/>
    <property type="match status" value="2"/>
</dbReference>
<evidence type="ECO:0000256" key="1">
    <source>
        <dbReference type="ARBA" id="ARBA00004251"/>
    </source>
</evidence>
<accession>A0A8D1NL64</accession>
<feature type="compositionally biased region" description="Basic residues" evidence="14">
    <location>
        <begin position="85"/>
        <end position="99"/>
    </location>
</feature>
<feature type="transmembrane region" description="Helical" evidence="15">
    <location>
        <begin position="1246"/>
        <end position="1267"/>
    </location>
</feature>
<evidence type="ECO:0000256" key="10">
    <source>
        <dbReference type="ARBA" id="ARBA00023157"/>
    </source>
</evidence>
<dbReference type="InterPro" id="IPR007110">
    <property type="entry name" value="Ig-like_dom"/>
</dbReference>
<comment type="subcellular location">
    <subcellularLocation>
        <location evidence="1">Cell membrane</location>
        <topology evidence="1">Single-pass type I membrane protein</topology>
    </subcellularLocation>
</comment>
<feature type="compositionally biased region" description="Acidic residues" evidence="14">
    <location>
        <begin position="1290"/>
        <end position="1301"/>
    </location>
</feature>
<dbReference type="PANTHER" id="PTHR44170:SF12">
    <property type="entry name" value="NEUROFASCIN"/>
    <property type="match status" value="1"/>
</dbReference>
<dbReference type="SMART" id="SM00408">
    <property type="entry name" value="IGc2"/>
    <property type="match status" value="6"/>
</dbReference>
<dbReference type="Ensembl" id="ENSSSCT00050090630.1">
    <property type="protein sequence ID" value="ENSSSCP00050038944.1"/>
    <property type="gene ID" value="ENSSSCG00050065900.1"/>
</dbReference>
<dbReference type="InterPro" id="IPR013151">
    <property type="entry name" value="Immunoglobulin_dom"/>
</dbReference>
<feature type="domain" description="Fibronectin type-III" evidence="17">
    <location>
        <begin position="947"/>
        <end position="1043"/>
    </location>
</feature>
<dbReference type="FunFam" id="2.60.40.10:FF:000347">
    <property type="entry name" value="Neuronal cell adhesion molecule"/>
    <property type="match status" value="1"/>
</dbReference>
<evidence type="ECO:0000256" key="5">
    <source>
        <dbReference type="ARBA" id="ARBA00022729"/>
    </source>
</evidence>
<dbReference type="FunFam" id="2.60.40.10:FF:000512">
    <property type="entry name" value="neurofascin isoform X1"/>
    <property type="match status" value="1"/>
</dbReference>
<evidence type="ECO:0000256" key="15">
    <source>
        <dbReference type="SAM" id="Phobius"/>
    </source>
</evidence>
<dbReference type="InterPro" id="IPR036179">
    <property type="entry name" value="Ig-like_dom_sf"/>
</dbReference>
<dbReference type="Pfam" id="PF13927">
    <property type="entry name" value="Ig_3"/>
    <property type="match status" value="2"/>
</dbReference>
<proteinExistence type="inferred from homology"/>
<feature type="compositionally biased region" description="Low complexity" evidence="14">
    <location>
        <begin position="72"/>
        <end position="84"/>
    </location>
</feature>
<keyword evidence="7" id="KW-0130">Cell adhesion</keyword>
<dbReference type="GO" id="GO:0005886">
    <property type="term" value="C:plasma membrane"/>
    <property type="evidence" value="ECO:0007669"/>
    <property type="project" value="UniProtKB-SubCell"/>
</dbReference>
<feature type="domain" description="Ig-like" evidence="16">
    <location>
        <begin position="261"/>
        <end position="357"/>
    </location>
</feature>
<dbReference type="GO" id="GO:0007155">
    <property type="term" value="P:cell adhesion"/>
    <property type="evidence" value="ECO:0007669"/>
    <property type="project" value="UniProtKB-KW"/>
</dbReference>
<evidence type="ECO:0000256" key="3">
    <source>
        <dbReference type="ARBA" id="ARBA00022475"/>
    </source>
</evidence>
<evidence type="ECO:0000256" key="7">
    <source>
        <dbReference type="ARBA" id="ARBA00022889"/>
    </source>
</evidence>
<evidence type="ECO:0000256" key="2">
    <source>
        <dbReference type="ARBA" id="ARBA00008588"/>
    </source>
</evidence>
<dbReference type="InterPro" id="IPR026965">
    <property type="entry name" value="NFASC_Ig-like"/>
</dbReference>
<evidence type="ECO:0000256" key="14">
    <source>
        <dbReference type="SAM" id="MobiDB-lite"/>
    </source>
</evidence>
<keyword evidence="10" id="KW-1015">Disulfide bond</keyword>
<organism evidence="18 19">
    <name type="scientific">Sus scrofa</name>
    <name type="common">Pig</name>
    <dbReference type="NCBI Taxonomy" id="9823"/>
    <lineage>
        <taxon>Eukaryota</taxon>
        <taxon>Metazoa</taxon>
        <taxon>Chordata</taxon>
        <taxon>Craniata</taxon>
        <taxon>Vertebrata</taxon>
        <taxon>Euteleostomi</taxon>
        <taxon>Mammalia</taxon>
        <taxon>Eutheria</taxon>
        <taxon>Laurasiatheria</taxon>
        <taxon>Artiodactyla</taxon>
        <taxon>Suina</taxon>
        <taxon>Suidae</taxon>
        <taxon>Sus</taxon>
    </lineage>
</organism>
<feature type="domain" description="Fibronectin type-III" evidence="17">
    <location>
        <begin position="1047"/>
        <end position="1143"/>
    </location>
</feature>
<dbReference type="FunFam" id="2.60.40.10:FF:000114">
    <property type="entry name" value="Neuronal cell adhesion molecule"/>
    <property type="match status" value="1"/>
</dbReference>
<dbReference type="InterPro" id="IPR013783">
    <property type="entry name" value="Ig-like_fold"/>
</dbReference>
<dbReference type="PROSITE" id="PS50853">
    <property type="entry name" value="FN3"/>
    <property type="match status" value="4"/>
</dbReference>
<dbReference type="PROSITE" id="PS50835">
    <property type="entry name" value="IG_LIKE"/>
    <property type="match status" value="6"/>
</dbReference>
<dbReference type="SUPFAM" id="SSF48726">
    <property type="entry name" value="Immunoglobulin"/>
    <property type="match status" value="6"/>
</dbReference>
<dbReference type="FunFam" id="2.60.40.10:FF:000525">
    <property type="entry name" value="neurofascin isoform X2"/>
    <property type="match status" value="1"/>
</dbReference>
<keyword evidence="11" id="KW-0325">Glycoprotein</keyword>
<evidence type="ECO:0000256" key="12">
    <source>
        <dbReference type="ARBA" id="ARBA00023319"/>
    </source>
</evidence>
<keyword evidence="8 15" id="KW-1133">Transmembrane helix</keyword>
<evidence type="ECO:0000256" key="11">
    <source>
        <dbReference type="ARBA" id="ARBA00023180"/>
    </source>
</evidence>
<dbReference type="InterPro" id="IPR026966">
    <property type="entry name" value="Neurofascin/L1/NrCAM_C"/>
</dbReference>
<evidence type="ECO:0000256" key="8">
    <source>
        <dbReference type="ARBA" id="ARBA00022989"/>
    </source>
</evidence>
<feature type="compositionally biased region" description="Polar residues" evidence="14">
    <location>
        <begin position="1307"/>
        <end position="1320"/>
    </location>
</feature>
<dbReference type="InterPro" id="IPR003961">
    <property type="entry name" value="FN3_dom"/>
</dbReference>
<dbReference type="SMART" id="SM00060">
    <property type="entry name" value="FN3"/>
    <property type="match status" value="4"/>
</dbReference>
<feature type="domain" description="Ig-like" evidence="16">
    <location>
        <begin position="557"/>
        <end position="644"/>
    </location>
</feature>
<evidence type="ECO:0000313" key="19">
    <source>
        <dbReference type="Proteomes" id="UP000694571"/>
    </source>
</evidence>
<dbReference type="Pfam" id="PF07679">
    <property type="entry name" value="I-set"/>
    <property type="match status" value="3"/>
</dbReference>
<dbReference type="CDD" id="cd05731">
    <property type="entry name" value="Ig3_L1-CAM_like"/>
    <property type="match status" value="1"/>
</dbReference>
<keyword evidence="4 15" id="KW-0812">Transmembrane</keyword>
<keyword evidence="3" id="KW-1003">Cell membrane</keyword>
<dbReference type="FunFam" id="2.60.40.10:FF:000078">
    <property type="entry name" value="Neuronal cell adhesion molecule"/>
    <property type="match status" value="1"/>
</dbReference>
<keyword evidence="6" id="KW-0677">Repeat</keyword>
<dbReference type="InterPro" id="IPR003599">
    <property type="entry name" value="Ig_sub"/>
</dbReference>
<keyword evidence="12" id="KW-0393">Immunoglobulin domain</keyword>
<reference evidence="18" key="1">
    <citation type="submission" date="2025-05" db="UniProtKB">
        <authorList>
            <consortium name="Ensembl"/>
        </authorList>
    </citation>
    <scope>IDENTIFICATION</scope>
</reference>
<dbReference type="FunFam" id="2.60.40.10:FF:000448">
    <property type="entry name" value="Neuronal cell adhesion molecule"/>
    <property type="match status" value="1"/>
</dbReference>
<comment type="similarity">
    <text evidence="2">Belongs to the immunoglobulin superfamily. L1/neurofascin/NgCAM family.</text>
</comment>
<feature type="domain" description="Ig-like" evidence="16">
    <location>
        <begin position="363"/>
        <end position="444"/>
    </location>
</feature>
<dbReference type="InterPro" id="IPR003598">
    <property type="entry name" value="Ig_sub2"/>
</dbReference>
<evidence type="ECO:0000259" key="16">
    <source>
        <dbReference type="PROSITE" id="PS50835"/>
    </source>
</evidence>
<feature type="region of interest" description="Disordered" evidence="14">
    <location>
        <begin position="65"/>
        <end position="99"/>
    </location>
</feature>
<feature type="domain" description="Ig-like" evidence="16">
    <location>
        <begin position="741"/>
        <end position="823"/>
    </location>
</feature>
<evidence type="ECO:0000256" key="4">
    <source>
        <dbReference type="ARBA" id="ARBA00022692"/>
    </source>
</evidence>
<evidence type="ECO:0000313" key="18">
    <source>
        <dbReference type="Ensembl" id="ENSSSCP00050038944.1"/>
    </source>
</evidence>
<dbReference type="FunFam" id="2.60.40.10:FF:000005">
    <property type="entry name" value="Neuronal cell adhesion molecule"/>
    <property type="match status" value="1"/>
</dbReference>
<dbReference type="Gene3D" id="2.60.40.10">
    <property type="entry name" value="Immunoglobulins"/>
    <property type="match status" value="10"/>
</dbReference>
<dbReference type="SMART" id="SM00409">
    <property type="entry name" value="IG"/>
    <property type="match status" value="6"/>
</dbReference>
<dbReference type="FunFam" id="2.60.40.10:FF:000574">
    <property type="entry name" value="neurofascin isoform X1"/>
    <property type="match status" value="1"/>
</dbReference>
<feature type="region of interest" description="Disordered" evidence="14">
    <location>
        <begin position="1277"/>
        <end position="1376"/>
    </location>
</feature>
<dbReference type="Proteomes" id="UP000694571">
    <property type="component" value="Unplaced"/>
</dbReference>
<dbReference type="PANTHER" id="PTHR44170">
    <property type="entry name" value="PROTEIN SIDEKICK"/>
    <property type="match status" value="1"/>
</dbReference>
<dbReference type="Pfam" id="PF00047">
    <property type="entry name" value="ig"/>
    <property type="match status" value="1"/>
</dbReference>
<evidence type="ECO:0000256" key="9">
    <source>
        <dbReference type="ARBA" id="ARBA00023136"/>
    </source>
</evidence>
<feature type="domain" description="Fibronectin type-III" evidence="17">
    <location>
        <begin position="850"/>
        <end position="945"/>
    </location>
</feature>
<dbReference type="CDD" id="cd05845">
    <property type="entry name" value="IgI_2_L1-CAM_like"/>
    <property type="match status" value="1"/>
</dbReference>
<feature type="domain" description="Ig-like" evidence="16">
    <location>
        <begin position="464"/>
        <end position="552"/>
    </location>
</feature>
<dbReference type="Proteomes" id="UP000694727">
    <property type="component" value="Unplaced"/>
</dbReference>